<sequence length="74" mass="8066">MNVSDEDDARKSIIELANRASDAARDLRETRVAFLASPADVDALTARQMRTEEALDYLCIAFSLLVAPAARGNL</sequence>
<reference evidence="1 2" key="1">
    <citation type="journal article" date="2017" name="BMC Genomics">
        <title>Comparative genomic and phylogenomic analyses of the Bifidobacteriaceae family.</title>
        <authorList>
            <person name="Lugli G.A."/>
            <person name="Milani C."/>
            <person name="Turroni F."/>
            <person name="Duranti S."/>
            <person name="Mancabelli L."/>
            <person name="Mangifesta M."/>
            <person name="Ferrario C."/>
            <person name="Modesto M."/>
            <person name="Mattarelli P."/>
            <person name="Jiri K."/>
            <person name="van Sinderen D."/>
            <person name="Ventura M."/>
        </authorList>
    </citation>
    <scope>NUCLEOTIDE SEQUENCE [LARGE SCALE GENOMIC DNA]</scope>
    <source>
        <strain evidence="1 2">LMG 28769</strain>
    </source>
</reference>
<keyword evidence="2" id="KW-1185">Reference proteome</keyword>
<gene>
    <name evidence="1" type="ORF">BAQU_1703</name>
</gene>
<protein>
    <submittedName>
        <fullName evidence="1">Uncharacterized protein</fullName>
    </submittedName>
</protein>
<dbReference type="EMBL" id="MWXA01000008">
    <property type="protein sequence ID" value="OZG65520.1"/>
    <property type="molecule type" value="Genomic_DNA"/>
</dbReference>
<dbReference type="AlphaFoldDB" id="A0A261G279"/>
<organism evidence="1 2">
    <name type="scientific">Bifidobacterium aquikefiri</name>
    <dbReference type="NCBI Taxonomy" id="1653207"/>
    <lineage>
        <taxon>Bacteria</taxon>
        <taxon>Bacillati</taxon>
        <taxon>Actinomycetota</taxon>
        <taxon>Actinomycetes</taxon>
        <taxon>Bifidobacteriales</taxon>
        <taxon>Bifidobacteriaceae</taxon>
        <taxon>Bifidobacterium</taxon>
    </lineage>
</organism>
<name>A0A261G279_9BIFI</name>
<accession>A0A261G279</accession>
<proteinExistence type="predicted"/>
<dbReference type="Proteomes" id="UP000216451">
    <property type="component" value="Unassembled WGS sequence"/>
</dbReference>
<evidence type="ECO:0000313" key="2">
    <source>
        <dbReference type="Proteomes" id="UP000216451"/>
    </source>
</evidence>
<comment type="caution">
    <text evidence="1">The sequence shown here is derived from an EMBL/GenBank/DDBJ whole genome shotgun (WGS) entry which is preliminary data.</text>
</comment>
<evidence type="ECO:0000313" key="1">
    <source>
        <dbReference type="EMBL" id="OZG65520.1"/>
    </source>
</evidence>